<dbReference type="GO" id="GO:0006869">
    <property type="term" value="P:lipid transport"/>
    <property type="evidence" value="ECO:0007669"/>
    <property type="project" value="InterPro"/>
</dbReference>
<gene>
    <name evidence="2" type="ORF">KP509_03G079400</name>
</gene>
<dbReference type="SUPFAM" id="SSF47699">
    <property type="entry name" value="Bifunctional inhibitor/lipid-transfer protein/seed storage 2S albumin"/>
    <property type="match status" value="1"/>
</dbReference>
<organism evidence="2 3">
    <name type="scientific">Ceratopteris richardii</name>
    <name type="common">Triangle waterfern</name>
    <dbReference type="NCBI Taxonomy" id="49495"/>
    <lineage>
        <taxon>Eukaryota</taxon>
        <taxon>Viridiplantae</taxon>
        <taxon>Streptophyta</taxon>
        <taxon>Embryophyta</taxon>
        <taxon>Tracheophyta</taxon>
        <taxon>Polypodiopsida</taxon>
        <taxon>Polypodiidae</taxon>
        <taxon>Polypodiales</taxon>
        <taxon>Pteridineae</taxon>
        <taxon>Pteridaceae</taxon>
        <taxon>Parkerioideae</taxon>
        <taxon>Ceratopteris</taxon>
    </lineage>
</organism>
<name>A0A8T2VCW1_CERRI</name>
<protein>
    <recommendedName>
        <fullName evidence="1">Bifunctional inhibitor/plant lipid transfer protein/seed storage helical domain-containing protein</fullName>
    </recommendedName>
</protein>
<reference evidence="2" key="1">
    <citation type="submission" date="2021-08" db="EMBL/GenBank/DDBJ databases">
        <title>WGS assembly of Ceratopteris richardii.</title>
        <authorList>
            <person name="Marchant D.B."/>
            <person name="Chen G."/>
            <person name="Jenkins J."/>
            <person name="Shu S."/>
            <person name="Leebens-Mack J."/>
            <person name="Grimwood J."/>
            <person name="Schmutz J."/>
            <person name="Soltis P."/>
            <person name="Soltis D."/>
            <person name="Chen Z.-H."/>
        </authorList>
    </citation>
    <scope>NUCLEOTIDE SEQUENCE</scope>
    <source>
        <strain evidence="2">Whitten #5841</strain>
        <tissue evidence="2">Leaf</tissue>
    </source>
</reference>
<dbReference type="Proteomes" id="UP000825935">
    <property type="component" value="Chromosome 3"/>
</dbReference>
<dbReference type="EMBL" id="CM035408">
    <property type="protein sequence ID" value="KAH7442269.1"/>
    <property type="molecule type" value="Genomic_DNA"/>
</dbReference>
<sequence length="114" mass="12140">MKENYGNIGASLAPCLGFLNGGSQPTYNSRCCNSVRSLNGSTQTSRAVHLNICRCLQSIAAILKPSPSAVNKLATVCGLVYCRVSLSLVLSLSLRWRNTVGISSHALSLSIVRE</sequence>
<accession>A0A8T2VCW1</accession>
<comment type="caution">
    <text evidence="2">The sequence shown here is derived from an EMBL/GenBank/DDBJ whole genome shotgun (WGS) entry which is preliminary data.</text>
</comment>
<dbReference type="AlphaFoldDB" id="A0A8T2VCW1"/>
<dbReference type="Pfam" id="PF00234">
    <property type="entry name" value="Tryp_alpha_amyl"/>
    <property type="match status" value="1"/>
</dbReference>
<dbReference type="InterPro" id="IPR016140">
    <property type="entry name" value="Bifunc_inhib/LTP/seed_store"/>
</dbReference>
<keyword evidence="3" id="KW-1185">Reference proteome</keyword>
<evidence type="ECO:0000313" key="2">
    <source>
        <dbReference type="EMBL" id="KAH7442269.1"/>
    </source>
</evidence>
<dbReference type="InterPro" id="IPR000528">
    <property type="entry name" value="Plant_nsLTP"/>
</dbReference>
<dbReference type="PANTHER" id="PTHR33076">
    <property type="entry name" value="NON-SPECIFIC LIPID-TRANSFER PROTEIN 2-RELATED"/>
    <property type="match status" value="1"/>
</dbReference>
<evidence type="ECO:0000259" key="1">
    <source>
        <dbReference type="Pfam" id="PF00234"/>
    </source>
</evidence>
<dbReference type="InterPro" id="IPR036312">
    <property type="entry name" value="Bifun_inhib/LTP/seed_sf"/>
</dbReference>
<feature type="domain" description="Bifunctional inhibitor/plant lipid transfer protein/seed storage helical" evidence="1">
    <location>
        <begin position="11"/>
        <end position="79"/>
    </location>
</feature>
<dbReference type="GO" id="GO:0008289">
    <property type="term" value="F:lipid binding"/>
    <property type="evidence" value="ECO:0007669"/>
    <property type="project" value="InterPro"/>
</dbReference>
<dbReference type="Gene3D" id="1.10.110.10">
    <property type="entry name" value="Plant lipid-transfer and hydrophobic proteins"/>
    <property type="match status" value="1"/>
</dbReference>
<dbReference type="OrthoDB" id="649864at2759"/>
<evidence type="ECO:0000313" key="3">
    <source>
        <dbReference type="Proteomes" id="UP000825935"/>
    </source>
</evidence>
<proteinExistence type="predicted"/>